<reference evidence="13" key="1">
    <citation type="submission" date="2021-02" db="EMBL/GenBank/DDBJ databases">
        <authorList>
            <person name="Nowell W R."/>
        </authorList>
    </citation>
    <scope>NUCLEOTIDE SEQUENCE</scope>
</reference>
<dbReference type="Gene3D" id="1.10.720.40">
    <property type="match status" value="1"/>
</dbReference>
<comment type="similarity">
    <text evidence="2">Belongs to the eukaryotic RPC9 RNA polymerase subunit family.</text>
</comment>
<dbReference type="AlphaFoldDB" id="A0A819SEF7"/>
<evidence type="ECO:0000313" key="14">
    <source>
        <dbReference type="Proteomes" id="UP000663866"/>
    </source>
</evidence>
<dbReference type="SMART" id="SM00540">
    <property type="entry name" value="LEM"/>
    <property type="match status" value="1"/>
</dbReference>
<keyword evidence="4" id="KW-0240">DNA-directed RNA polymerase</keyword>
<evidence type="ECO:0000256" key="8">
    <source>
        <dbReference type="ARBA" id="ARBA00044007"/>
    </source>
</evidence>
<feature type="compositionally biased region" description="Acidic residues" evidence="10">
    <location>
        <begin position="227"/>
        <end position="239"/>
    </location>
</feature>
<dbReference type="EMBL" id="CAJOBG010003383">
    <property type="protein sequence ID" value="CAF4060170.1"/>
    <property type="molecule type" value="Genomic_DNA"/>
</dbReference>
<comment type="subcellular location">
    <subcellularLocation>
        <location evidence="1">Nucleus</location>
    </subcellularLocation>
</comment>
<dbReference type="InterPro" id="IPR011015">
    <property type="entry name" value="LEM/LEM-like_dom_sf"/>
</dbReference>
<dbReference type="GO" id="GO:0005666">
    <property type="term" value="C:RNA polymerase III complex"/>
    <property type="evidence" value="ECO:0007669"/>
    <property type="project" value="InterPro"/>
</dbReference>
<evidence type="ECO:0000256" key="7">
    <source>
        <dbReference type="ARBA" id="ARBA00043924"/>
    </source>
</evidence>
<evidence type="ECO:0000256" key="3">
    <source>
        <dbReference type="ARBA" id="ARBA00016672"/>
    </source>
</evidence>
<dbReference type="CDD" id="cd12934">
    <property type="entry name" value="LEM"/>
    <property type="match status" value="1"/>
</dbReference>
<dbReference type="InterPro" id="IPR038846">
    <property type="entry name" value="RPC9"/>
</dbReference>
<protein>
    <recommendedName>
        <fullName evidence="3">DNA-directed RNA polymerase III subunit RPC9</fullName>
    </recommendedName>
</protein>
<evidence type="ECO:0000256" key="10">
    <source>
        <dbReference type="SAM" id="MobiDB-lite"/>
    </source>
</evidence>
<dbReference type="InterPro" id="IPR010997">
    <property type="entry name" value="HRDC-like_sf"/>
</dbReference>
<gene>
    <name evidence="13" type="ORF">OVN521_LOCUS18551</name>
    <name evidence="12" type="ORF">UXM345_LOCUS18689</name>
</gene>
<evidence type="ECO:0000256" key="2">
    <source>
        <dbReference type="ARBA" id="ARBA00006898"/>
    </source>
</evidence>
<dbReference type="SMART" id="SM00657">
    <property type="entry name" value="RPOL4c"/>
    <property type="match status" value="1"/>
</dbReference>
<comment type="function">
    <text evidence="7">Accessory protein for the calcitonin gene-related peptide (CGRP) receptor. It modulates CGRP responsiveness in a variety of tissues.</text>
</comment>
<dbReference type="InterPro" id="IPR003887">
    <property type="entry name" value="LEM_dom"/>
</dbReference>
<organism evidence="13 14">
    <name type="scientific">Rotaria magnacalcarata</name>
    <dbReference type="NCBI Taxonomy" id="392030"/>
    <lineage>
        <taxon>Eukaryota</taxon>
        <taxon>Metazoa</taxon>
        <taxon>Spiralia</taxon>
        <taxon>Gnathifera</taxon>
        <taxon>Rotifera</taxon>
        <taxon>Eurotatoria</taxon>
        <taxon>Bdelloidea</taxon>
        <taxon>Philodinida</taxon>
        <taxon>Philodinidae</taxon>
        <taxon>Rotaria</taxon>
    </lineage>
</organism>
<dbReference type="Gene3D" id="1.20.1250.40">
    <property type="match status" value="1"/>
</dbReference>
<evidence type="ECO:0000256" key="5">
    <source>
        <dbReference type="ARBA" id="ARBA00023163"/>
    </source>
</evidence>
<dbReference type="InterPro" id="IPR006590">
    <property type="entry name" value="RNA_pol_Rpb4/RPC9_core"/>
</dbReference>
<keyword evidence="5" id="KW-0804">Transcription</keyword>
<accession>A0A819SEF7</accession>
<dbReference type="GO" id="GO:0000166">
    <property type="term" value="F:nucleotide binding"/>
    <property type="evidence" value="ECO:0007669"/>
    <property type="project" value="InterPro"/>
</dbReference>
<evidence type="ECO:0000256" key="4">
    <source>
        <dbReference type="ARBA" id="ARBA00022478"/>
    </source>
</evidence>
<dbReference type="SUPFAM" id="SSF47819">
    <property type="entry name" value="HRDC-like"/>
    <property type="match status" value="1"/>
</dbReference>
<evidence type="ECO:0000256" key="9">
    <source>
        <dbReference type="ARBA" id="ARBA00045808"/>
    </source>
</evidence>
<dbReference type="PANTHER" id="PTHR15561">
    <property type="entry name" value="CALCITONIN GENE-RELATED PEPTIDE-RECEPTOR COMPONENT PROTEIN"/>
    <property type="match status" value="1"/>
</dbReference>
<dbReference type="Pfam" id="PF03874">
    <property type="entry name" value="RNA_pol_Rpb4"/>
    <property type="match status" value="1"/>
</dbReference>
<feature type="domain" description="LEM" evidence="11">
    <location>
        <begin position="180"/>
        <end position="224"/>
    </location>
</feature>
<dbReference type="FunFam" id="1.10.720.40:FF:000001">
    <property type="entry name" value="LEM domain containing 2, isoform CRA_a"/>
    <property type="match status" value="1"/>
</dbReference>
<dbReference type="GO" id="GO:0006384">
    <property type="term" value="P:transcription initiation at RNA polymerase III promoter"/>
    <property type="evidence" value="ECO:0007669"/>
    <property type="project" value="InterPro"/>
</dbReference>
<evidence type="ECO:0000259" key="11">
    <source>
        <dbReference type="PROSITE" id="PS50954"/>
    </source>
</evidence>
<dbReference type="Pfam" id="PF03020">
    <property type="entry name" value="LEM"/>
    <property type="match status" value="1"/>
</dbReference>
<keyword evidence="6" id="KW-0539">Nucleus</keyword>
<dbReference type="PROSITE" id="PS50954">
    <property type="entry name" value="LEM"/>
    <property type="match status" value="1"/>
</dbReference>
<dbReference type="Proteomes" id="UP000663866">
    <property type="component" value="Unassembled WGS sequence"/>
</dbReference>
<dbReference type="Proteomes" id="UP000663842">
    <property type="component" value="Unassembled WGS sequence"/>
</dbReference>
<evidence type="ECO:0000313" key="13">
    <source>
        <dbReference type="EMBL" id="CAF4060170.1"/>
    </source>
</evidence>
<evidence type="ECO:0000313" key="12">
    <source>
        <dbReference type="EMBL" id="CAF4042548.1"/>
    </source>
</evidence>
<feature type="region of interest" description="Disordered" evidence="10">
    <location>
        <begin position="225"/>
        <end position="251"/>
    </location>
</feature>
<evidence type="ECO:0000256" key="1">
    <source>
        <dbReference type="ARBA" id="ARBA00004123"/>
    </source>
</evidence>
<comment type="function">
    <text evidence="9">DNA-dependent RNA polymerase catalyzes the transcription of DNA into RNA using the four ribonucleoside triphosphates as substrates. Specific peripheric component of RNA polymerase III (Pol III) which synthesizes small non-coding RNAs including 5S rRNA, snRNAs, tRNAs and miRNAs from at least 500 distinct genomic loci. With POLR3H/RPC8 forms a mobile stalk that protrudes from Pol III core and functions primarily in transcription initiation. Pol III plays a key role in sensing and limiting infection by intracellular bacteria and DNA viruses. Acts as nuclear and cytosolic DNA sensor involved in innate immune response. Can sense non-self dsDNA that serves as template for transcription into dsRNA. The non-self RNA polymerase III transcripts, such as Epstein-Barr virus-encoded RNAs (EBERs) induce type I interferon and NF-kappa-B through the RIG-I pathway.</text>
</comment>
<dbReference type="PANTHER" id="PTHR15561:SF0">
    <property type="entry name" value="DNA-DIRECTED RNA POLYMERASE III SUBUNIT RPC9"/>
    <property type="match status" value="1"/>
</dbReference>
<sequence>MDFQRDSIRPLSNYETYLVVKQIHQTNNERDVGKRGKKGQNRTLEHCNVGLNTVIYGALKYLEQSPCVEQNPDIITQFYSEAKKFELKKNEILQIINLRPTTPVELQLIIEDSETRLTETQSNELIELIRTLLPPIGGSNHTNVLNEVMLKTYGYHLNPYTSKETITNLLRLHSKALEKGIDVPKMNDHELRSKLNQYNVAAGPVINYTRAIYQRKLLEAINNENSEGADDEIDDDEDDFHTPPIPDDGIVTRSGKTFLYHAQ</sequence>
<comment type="caution">
    <text evidence="13">The sequence shown here is derived from an EMBL/GenBank/DDBJ whole genome shotgun (WGS) entry which is preliminary data.</text>
</comment>
<evidence type="ECO:0000256" key="6">
    <source>
        <dbReference type="ARBA" id="ARBA00023242"/>
    </source>
</evidence>
<dbReference type="InterPro" id="IPR005574">
    <property type="entry name" value="Rpb4/RPC9"/>
</dbReference>
<keyword evidence="14" id="KW-1185">Reference proteome</keyword>
<name>A0A819SEF7_9BILA</name>
<comment type="subunit">
    <text evidence="8">Component of the RNA polymerase III complex consisting of 17 subunits: a ten-subunit horseshoe-shaped catalytic core composed of POLR3A/RPC1, POLR3B/RPC2, POLR1C/RPAC1, POLR1D/RPAC2, POLR3K/RPC10, POLR2E/RPABC1, POLR2F/RPABC2, POLR2H/RPABC3, POLR2K/RPABC4 and POLR2L/RPABC5; a mobile stalk composed of two subunits POLR3H/RPC8 and CRCP/RPC9, protruding from the core and functioning primarily in transcription initiation; and additional subunits homologous to general transcription factors of the RNA polymerase II machinery, POLR3C/RPC3-POLR3F/RPC6-POLR3G/RPC7 heterotrimer required for transcription initiation and POLR3D/RPC4-POLR3E/RPC5 heterodimer involved in both transcription initiation and termination.</text>
</comment>
<dbReference type="EMBL" id="CAJOBF010002561">
    <property type="protein sequence ID" value="CAF4042548.1"/>
    <property type="molecule type" value="Genomic_DNA"/>
</dbReference>
<dbReference type="SUPFAM" id="SSF63451">
    <property type="entry name" value="LEM domain"/>
    <property type="match status" value="1"/>
</dbReference>
<dbReference type="InterPro" id="IPR038324">
    <property type="entry name" value="Rpb4/RPC9_sf"/>
</dbReference>
<proteinExistence type="inferred from homology"/>